<evidence type="ECO:0000256" key="5">
    <source>
        <dbReference type="ARBA" id="ARBA00023157"/>
    </source>
</evidence>
<evidence type="ECO:0000259" key="9">
    <source>
        <dbReference type="PROSITE" id="PS50240"/>
    </source>
</evidence>
<dbReference type="PRINTS" id="PR00722">
    <property type="entry name" value="CHYMOTRYPSIN"/>
</dbReference>
<keyword evidence="4 7" id="KW-0720">Serine protease</keyword>
<keyword evidence="12" id="KW-1185">Reference proteome</keyword>
<protein>
    <recommendedName>
        <fullName evidence="8">CLIP domain-containing serine protease</fullName>
        <ecNumber evidence="7">3.4.21.-</ecNumber>
    </recommendedName>
</protein>
<keyword evidence="5" id="KW-1015">Disulfide bond</keyword>
<comment type="caution">
    <text evidence="11">The sequence shown here is derived from an EMBL/GenBank/DDBJ whole genome shotgun (WGS) entry which is preliminary data.</text>
</comment>
<keyword evidence="3 7" id="KW-0378">Hydrolase</keyword>
<dbReference type="Proteomes" id="UP001148838">
    <property type="component" value="Unassembled WGS sequence"/>
</dbReference>
<feature type="domain" description="Peptidase S1" evidence="9">
    <location>
        <begin position="118"/>
        <end position="398"/>
    </location>
</feature>
<sequence>MAGLCEGGNERLGSLKAKEGDSCTTPDNRSGKCINLRACTVLLNLLSQAPRPLPPDLVNFLRQAQCGFSGNNPLVCCASTTASTTSQSTPEKPPDVSNHPNLRLLPLNICGPVLIKRIIDGKKTELFQYPWMALIGYFRTGSSNRVYRCGGTVINEKYVLTAAHCIVQLPSSLRLALEHLPYSPDLSPSDFDLIPQLVKLLRGKWLANRENILTAFRREVVNIDKLHTANDIKHLHHQWQRCVEILGIILKGVSLLLVHGVLCSAPVDYDVEDAIPHPNYSAVTLHNDIGLIRIKGTANFRSGISSDVLLEVPVPIMTVAECADKYNRSSASYKRPITITNSQICAGGVNAQDSCDGDSGGPLIFKGEVNLRPRFVQYGIVSFGPRSCGLKQFLVYTRGLPSIWTGS</sequence>
<dbReference type="PROSITE" id="PS50240">
    <property type="entry name" value="TRYPSIN_DOM"/>
    <property type="match status" value="1"/>
</dbReference>
<dbReference type="SMART" id="SM00020">
    <property type="entry name" value="Tryp_SPc"/>
    <property type="match status" value="1"/>
</dbReference>
<dbReference type="InterPro" id="IPR001254">
    <property type="entry name" value="Trypsin_dom"/>
</dbReference>
<dbReference type="CDD" id="cd00190">
    <property type="entry name" value="Tryp_SPc"/>
    <property type="match status" value="1"/>
</dbReference>
<evidence type="ECO:0000256" key="3">
    <source>
        <dbReference type="ARBA" id="ARBA00022801"/>
    </source>
</evidence>
<dbReference type="InterPro" id="IPR043504">
    <property type="entry name" value="Peptidase_S1_PA_chymotrypsin"/>
</dbReference>
<reference evidence="11 12" key="1">
    <citation type="journal article" date="2022" name="Allergy">
        <title>Genome assembly and annotation of Periplaneta americana reveal a comprehensive cockroach allergen profile.</title>
        <authorList>
            <person name="Wang L."/>
            <person name="Xiong Q."/>
            <person name="Saelim N."/>
            <person name="Wang L."/>
            <person name="Nong W."/>
            <person name="Wan A.T."/>
            <person name="Shi M."/>
            <person name="Liu X."/>
            <person name="Cao Q."/>
            <person name="Hui J.H.L."/>
            <person name="Sookrung N."/>
            <person name="Leung T.F."/>
            <person name="Tungtrongchitr A."/>
            <person name="Tsui S.K.W."/>
        </authorList>
    </citation>
    <scope>NUCLEOTIDE SEQUENCE [LARGE SCALE GENOMIC DNA]</scope>
    <source>
        <strain evidence="11">PWHHKU_190912</strain>
    </source>
</reference>
<dbReference type="EC" id="3.4.21.-" evidence="7"/>
<evidence type="ECO:0000313" key="11">
    <source>
        <dbReference type="EMBL" id="KAJ4436620.1"/>
    </source>
</evidence>
<proteinExistence type="inferred from homology"/>
<comment type="similarity">
    <text evidence="6 8">Belongs to the peptidase S1 family. CLIP subfamily.</text>
</comment>
<dbReference type="SUPFAM" id="SSF50494">
    <property type="entry name" value="Trypsin-like serine proteases"/>
    <property type="match status" value="1"/>
</dbReference>
<dbReference type="Gene3D" id="2.40.10.10">
    <property type="entry name" value="Trypsin-like serine proteases"/>
    <property type="match status" value="3"/>
</dbReference>
<comment type="subcellular location">
    <subcellularLocation>
        <location evidence="8">Secreted</location>
    </subcellularLocation>
</comment>
<dbReference type="SMART" id="SM00680">
    <property type="entry name" value="CLIP"/>
    <property type="match status" value="1"/>
</dbReference>
<organism evidence="11 12">
    <name type="scientific">Periplaneta americana</name>
    <name type="common">American cockroach</name>
    <name type="synonym">Blatta americana</name>
    <dbReference type="NCBI Taxonomy" id="6978"/>
    <lineage>
        <taxon>Eukaryota</taxon>
        <taxon>Metazoa</taxon>
        <taxon>Ecdysozoa</taxon>
        <taxon>Arthropoda</taxon>
        <taxon>Hexapoda</taxon>
        <taxon>Insecta</taxon>
        <taxon>Pterygota</taxon>
        <taxon>Neoptera</taxon>
        <taxon>Polyneoptera</taxon>
        <taxon>Dictyoptera</taxon>
        <taxon>Blattodea</taxon>
        <taxon>Blattoidea</taxon>
        <taxon>Blattidae</taxon>
        <taxon>Blattinae</taxon>
        <taxon>Periplaneta</taxon>
    </lineage>
</organism>
<dbReference type="EMBL" id="JAJSOF020000021">
    <property type="protein sequence ID" value="KAJ4436620.1"/>
    <property type="molecule type" value="Genomic_DNA"/>
</dbReference>
<evidence type="ECO:0000256" key="2">
    <source>
        <dbReference type="ARBA" id="ARBA00022729"/>
    </source>
</evidence>
<gene>
    <name evidence="11" type="ORF">ANN_16751</name>
</gene>
<dbReference type="PROSITE" id="PS00135">
    <property type="entry name" value="TRYPSIN_SER"/>
    <property type="match status" value="1"/>
</dbReference>
<evidence type="ECO:0000256" key="1">
    <source>
        <dbReference type="ARBA" id="ARBA00022670"/>
    </source>
</evidence>
<dbReference type="InterPro" id="IPR018114">
    <property type="entry name" value="TRYPSIN_HIS"/>
</dbReference>
<evidence type="ECO:0000256" key="8">
    <source>
        <dbReference type="RuleBase" id="RU366078"/>
    </source>
</evidence>
<feature type="domain" description="Clip" evidence="10">
    <location>
        <begin position="22"/>
        <end position="77"/>
    </location>
</feature>
<dbReference type="InterPro" id="IPR051487">
    <property type="entry name" value="Ser/Thr_Proteases_Immune/Dev"/>
</dbReference>
<keyword evidence="1 7" id="KW-0645">Protease</keyword>
<evidence type="ECO:0000313" key="12">
    <source>
        <dbReference type="Proteomes" id="UP001148838"/>
    </source>
</evidence>
<keyword evidence="8" id="KW-0964">Secreted</keyword>
<dbReference type="InterPro" id="IPR009003">
    <property type="entry name" value="Peptidase_S1_PA"/>
</dbReference>
<accession>A0ABQ8ST53</accession>
<evidence type="ECO:0000256" key="4">
    <source>
        <dbReference type="ARBA" id="ARBA00022825"/>
    </source>
</evidence>
<evidence type="ECO:0000259" key="10">
    <source>
        <dbReference type="PROSITE" id="PS51888"/>
    </source>
</evidence>
<dbReference type="InterPro" id="IPR033116">
    <property type="entry name" value="TRYPSIN_SER"/>
</dbReference>
<evidence type="ECO:0000256" key="7">
    <source>
        <dbReference type="RuleBase" id="RU363034"/>
    </source>
</evidence>
<evidence type="ECO:0000256" key="6">
    <source>
        <dbReference type="ARBA" id="ARBA00024195"/>
    </source>
</evidence>
<dbReference type="InterPro" id="IPR038565">
    <property type="entry name" value="CLIP_sf"/>
</dbReference>
<dbReference type="PROSITE" id="PS51888">
    <property type="entry name" value="CLIP"/>
    <property type="match status" value="1"/>
</dbReference>
<dbReference type="PROSITE" id="PS00134">
    <property type="entry name" value="TRYPSIN_HIS"/>
    <property type="match status" value="1"/>
</dbReference>
<dbReference type="Pfam" id="PF12032">
    <property type="entry name" value="CLIP"/>
    <property type="match status" value="1"/>
</dbReference>
<dbReference type="InterPro" id="IPR001314">
    <property type="entry name" value="Peptidase_S1A"/>
</dbReference>
<keyword evidence="2" id="KW-0732">Signal</keyword>
<comment type="domain">
    <text evidence="8">The clip domain consists of 35-55 residues which are 'knitted' together usually by 3 conserved disulfide bonds forming a clip-like compact structure.</text>
</comment>
<dbReference type="Gene3D" id="3.30.420.10">
    <property type="entry name" value="Ribonuclease H-like superfamily/Ribonuclease H"/>
    <property type="match status" value="1"/>
</dbReference>
<dbReference type="InterPro" id="IPR022700">
    <property type="entry name" value="CLIP"/>
</dbReference>
<dbReference type="Gene3D" id="3.30.1640.30">
    <property type="match status" value="1"/>
</dbReference>
<dbReference type="PANTHER" id="PTHR24256">
    <property type="entry name" value="TRYPTASE-RELATED"/>
    <property type="match status" value="1"/>
</dbReference>
<dbReference type="Pfam" id="PF00089">
    <property type="entry name" value="Trypsin"/>
    <property type="match status" value="2"/>
</dbReference>
<dbReference type="InterPro" id="IPR036397">
    <property type="entry name" value="RNaseH_sf"/>
</dbReference>
<name>A0ABQ8ST53_PERAM</name>